<proteinExistence type="predicted"/>
<dbReference type="Pfam" id="PF01494">
    <property type="entry name" value="FAD_binding_3"/>
    <property type="match status" value="1"/>
</dbReference>
<evidence type="ECO:0000256" key="1">
    <source>
        <dbReference type="ARBA" id="ARBA00001974"/>
    </source>
</evidence>
<keyword evidence="2" id="KW-0285">Flavoprotein</keyword>
<keyword evidence="5" id="KW-0732">Signal</keyword>
<reference evidence="8" key="1">
    <citation type="journal article" date="2014" name="Proc. Natl. Acad. Sci. U.S.A.">
        <title>Extensive sampling of basidiomycete genomes demonstrates inadequacy of the white-rot/brown-rot paradigm for wood decay fungi.</title>
        <authorList>
            <person name="Riley R."/>
            <person name="Salamov A.A."/>
            <person name="Brown D.W."/>
            <person name="Nagy L.G."/>
            <person name="Floudas D."/>
            <person name="Held B.W."/>
            <person name="Levasseur A."/>
            <person name="Lombard V."/>
            <person name="Morin E."/>
            <person name="Otillar R."/>
            <person name="Lindquist E.A."/>
            <person name="Sun H."/>
            <person name="LaButti K.M."/>
            <person name="Schmutz J."/>
            <person name="Jabbour D."/>
            <person name="Luo H."/>
            <person name="Baker S.E."/>
            <person name="Pisabarro A.G."/>
            <person name="Walton J.D."/>
            <person name="Blanchette R.A."/>
            <person name="Henrissat B."/>
            <person name="Martin F."/>
            <person name="Cullen D."/>
            <person name="Hibbett D.S."/>
            <person name="Grigoriev I.V."/>
        </authorList>
    </citation>
    <scope>NUCLEOTIDE SEQUENCE [LARGE SCALE GENOMIC DNA]</scope>
    <source>
        <strain evidence="8">PC15</strain>
    </source>
</reference>
<dbReference type="GO" id="GO:0071949">
    <property type="term" value="F:FAD binding"/>
    <property type="evidence" value="ECO:0007669"/>
    <property type="project" value="InterPro"/>
</dbReference>
<dbReference type="InterPro" id="IPR050641">
    <property type="entry name" value="RIFMO-like"/>
</dbReference>
<evidence type="ECO:0000259" key="6">
    <source>
        <dbReference type="Pfam" id="PF01494"/>
    </source>
</evidence>
<dbReference type="InterPro" id="IPR036188">
    <property type="entry name" value="FAD/NAD-bd_sf"/>
</dbReference>
<dbReference type="Gene3D" id="3.30.70.2450">
    <property type="match status" value="1"/>
</dbReference>
<dbReference type="InterPro" id="IPR002938">
    <property type="entry name" value="FAD-bd"/>
</dbReference>
<sequence>MQSPSILVVGAGPVGLVLALSLAKQGVNVRIIEKEAKPNVGQRGAAIQPRTLEAHHFLDVLPDILEIASPAPLMRAYPVGTPIPSKTFDMLRKNAEPSDPFPITKLILLGSDRQSEILTSHLRKHGVTVDYSVRLSSFEQFADHVTAKMLRLKDGAEEMETADFMYIVGADGAHSVVRKGAGLAFVGETRAEHMVIGDMHISRGIKNNFWHVWGEGHSMMLSLRPAQKENPDLFNFIITGVNAGLPRLTDRESIMKFISRVTGVSDIEYGELDFISKYTPHSRMATSFRKGRAFIAGDAAHIHSPTGAQGMNSGVQDAFNLGWKLALVIKGLAKPELLDSYDAERLPVIEGMLQIALDLHTRLFKAGTDPADIWDRGGLQDQLGVNYRETPYVFDERQSAQANSARNPYGRSEALRAGDRAPDASALFNMHDASKAMRLFDLFSVACHTVLIFSAQCDGALPVAEALKEYPAETIQRVIILPSSGSESFDIDCLVLRDSMHHANSAYGTKSGAITVAAIRPDGVVGAIATSVEGLHRYLEQCVGLNRLKSK</sequence>
<dbReference type="AlphaFoldDB" id="A0A067NH67"/>
<keyword evidence="4" id="KW-0560">Oxidoreductase</keyword>
<gene>
    <name evidence="7" type="ORF">PLEOSDRAFT_159524</name>
</gene>
<organism evidence="7 8">
    <name type="scientific">Pleurotus ostreatus (strain PC15)</name>
    <name type="common">Oyster mushroom</name>
    <dbReference type="NCBI Taxonomy" id="1137138"/>
    <lineage>
        <taxon>Eukaryota</taxon>
        <taxon>Fungi</taxon>
        <taxon>Dikarya</taxon>
        <taxon>Basidiomycota</taxon>
        <taxon>Agaricomycotina</taxon>
        <taxon>Agaricomycetes</taxon>
        <taxon>Agaricomycetidae</taxon>
        <taxon>Agaricales</taxon>
        <taxon>Pleurotineae</taxon>
        <taxon>Pleurotaceae</taxon>
        <taxon>Pleurotus</taxon>
    </lineage>
</organism>
<comment type="cofactor">
    <cofactor evidence="1">
        <name>FAD</name>
        <dbReference type="ChEBI" id="CHEBI:57692"/>
    </cofactor>
</comment>
<dbReference type="InParanoid" id="A0A067NH67"/>
<dbReference type="Gene3D" id="3.50.50.60">
    <property type="entry name" value="FAD/NAD(P)-binding domain"/>
    <property type="match status" value="1"/>
</dbReference>
<dbReference type="STRING" id="1137138.A0A067NH67"/>
<name>A0A067NH67_PLEO1</name>
<dbReference type="EMBL" id="KL198009">
    <property type="protein sequence ID" value="KDQ27219.1"/>
    <property type="molecule type" value="Genomic_DNA"/>
</dbReference>
<evidence type="ECO:0000256" key="4">
    <source>
        <dbReference type="ARBA" id="ARBA00023002"/>
    </source>
</evidence>
<keyword evidence="3" id="KW-0274">FAD</keyword>
<feature type="domain" description="FAD-binding" evidence="6">
    <location>
        <begin position="6"/>
        <end position="354"/>
    </location>
</feature>
<dbReference type="PRINTS" id="PR00420">
    <property type="entry name" value="RNGMNOXGNASE"/>
</dbReference>
<evidence type="ECO:0000256" key="3">
    <source>
        <dbReference type="ARBA" id="ARBA00022827"/>
    </source>
</evidence>
<dbReference type="VEuPathDB" id="FungiDB:PLEOSDRAFT_159524"/>
<dbReference type="PANTHER" id="PTHR43004:SF19">
    <property type="entry name" value="BINDING MONOOXYGENASE, PUTATIVE (JCVI)-RELATED"/>
    <property type="match status" value="1"/>
</dbReference>
<dbReference type="HOGENOM" id="CLU_009665_20_3_1"/>
<protein>
    <recommendedName>
        <fullName evidence="6">FAD-binding domain-containing protein</fullName>
    </recommendedName>
</protein>
<evidence type="ECO:0000256" key="5">
    <source>
        <dbReference type="SAM" id="SignalP"/>
    </source>
</evidence>
<accession>A0A067NH67</accession>
<dbReference type="PANTHER" id="PTHR43004">
    <property type="entry name" value="TRK SYSTEM POTASSIUM UPTAKE PROTEIN"/>
    <property type="match status" value="1"/>
</dbReference>
<dbReference type="Proteomes" id="UP000027073">
    <property type="component" value="Unassembled WGS sequence"/>
</dbReference>
<dbReference type="SUPFAM" id="SSF51905">
    <property type="entry name" value="FAD/NAD(P)-binding domain"/>
    <property type="match status" value="1"/>
</dbReference>
<evidence type="ECO:0000313" key="8">
    <source>
        <dbReference type="Proteomes" id="UP000027073"/>
    </source>
</evidence>
<dbReference type="GO" id="GO:0016709">
    <property type="term" value="F:oxidoreductase activity, acting on paired donors, with incorporation or reduction of molecular oxygen, NAD(P)H as one donor, and incorporation of one atom of oxygen"/>
    <property type="evidence" value="ECO:0007669"/>
    <property type="project" value="UniProtKB-ARBA"/>
</dbReference>
<evidence type="ECO:0000256" key="2">
    <source>
        <dbReference type="ARBA" id="ARBA00022630"/>
    </source>
</evidence>
<dbReference type="OrthoDB" id="2690153at2759"/>
<evidence type="ECO:0000313" key="7">
    <source>
        <dbReference type="EMBL" id="KDQ27219.1"/>
    </source>
</evidence>
<dbReference type="Gene3D" id="3.40.30.120">
    <property type="match status" value="1"/>
</dbReference>
<feature type="chain" id="PRO_5001642275" description="FAD-binding domain-containing protein" evidence="5">
    <location>
        <begin position="20"/>
        <end position="551"/>
    </location>
</feature>
<feature type="signal peptide" evidence="5">
    <location>
        <begin position="1"/>
        <end position="19"/>
    </location>
</feature>